<dbReference type="InterPro" id="IPR000477">
    <property type="entry name" value="RT_dom"/>
</dbReference>
<dbReference type="InterPro" id="IPR012337">
    <property type="entry name" value="RNaseH-like_sf"/>
</dbReference>
<dbReference type="Pfam" id="PF00075">
    <property type="entry name" value="RNase_H"/>
    <property type="match status" value="1"/>
</dbReference>
<dbReference type="AlphaFoldDB" id="A0AAU9TT18"/>
<dbReference type="PROSITE" id="PS50878">
    <property type="entry name" value="RT_POL"/>
    <property type="match status" value="1"/>
</dbReference>
<dbReference type="InterPro" id="IPR005135">
    <property type="entry name" value="Endo/exonuclease/phosphatase"/>
</dbReference>
<accession>A0AAU9TT18</accession>
<dbReference type="PANTHER" id="PTHR36688:SF2">
    <property type="entry name" value="ENDONUCLEASE_EXONUCLEASE_PHOSPHATASE DOMAIN-CONTAINING PROTEIN"/>
    <property type="match status" value="1"/>
</dbReference>
<dbReference type="SUPFAM" id="SSF56219">
    <property type="entry name" value="DNase I-like"/>
    <property type="match status" value="1"/>
</dbReference>
<dbReference type="Gene3D" id="3.60.10.10">
    <property type="entry name" value="Endonuclease/exonuclease/phosphatase"/>
    <property type="match status" value="1"/>
</dbReference>
<evidence type="ECO:0000259" key="1">
    <source>
        <dbReference type="PROSITE" id="PS50878"/>
    </source>
</evidence>
<dbReference type="GO" id="GO:0004523">
    <property type="term" value="F:RNA-DNA hybrid ribonuclease activity"/>
    <property type="evidence" value="ECO:0007669"/>
    <property type="project" value="InterPro"/>
</dbReference>
<name>A0AAU9TT18_EUPED</name>
<dbReference type="EMBL" id="CAKOGL010000009">
    <property type="protein sequence ID" value="CAH2090163.1"/>
    <property type="molecule type" value="Genomic_DNA"/>
</dbReference>
<feature type="domain" description="Reverse transcriptase" evidence="1">
    <location>
        <begin position="327"/>
        <end position="597"/>
    </location>
</feature>
<dbReference type="Gene3D" id="3.30.420.10">
    <property type="entry name" value="Ribonuclease H-like superfamily/Ribonuclease H"/>
    <property type="match status" value="1"/>
</dbReference>
<organism evidence="2 3">
    <name type="scientific">Euphydryas editha</name>
    <name type="common">Edith's checkerspot</name>
    <dbReference type="NCBI Taxonomy" id="104508"/>
    <lineage>
        <taxon>Eukaryota</taxon>
        <taxon>Metazoa</taxon>
        <taxon>Ecdysozoa</taxon>
        <taxon>Arthropoda</taxon>
        <taxon>Hexapoda</taxon>
        <taxon>Insecta</taxon>
        <taxon>Pterygota</taxon>
        <taxon>Neoptera</taxon>
        <taxon>Endopterygota</taxon>
        <taxon>Lepidoptera</taxon>
        <taxon>Glossata</taxon>
        <taxon>Ditrysia</taxon>
        <taxon>Papilionoidea</taxon>
        <taxon>Nymphalidae</taxon>
        <taxon>Nymphalinae</taxon>
        <taxon>Euphydryas</taxon>
    </lineage>
</organism>
<dbReference type="GO" id="GO:0071897">
    <property type="term" value="P:DNA biosynthetic process"/>
    <property type="evidence" value="ECO:0007669"/>
    <property type="project" value="UniProtKB-ARBA"/>
</dbReference>
<dbReference type="Pfam" id="PF00078">
    <property type="entry name" value="RVT_1"/>
    <property type="match status" value="1"/>
</dbReference>
<evidence type="ECO:0000313" key="3">
    <source>
        <dbReference type="Proteomes" id="UP001153954"/>
    </source>
</evidence>
<reference evidence="2" key="1">
    <citation type="submission" date="2022-03" db="EMBL/GenBank/DDBJ databases">
        <authorList>
            <person name="Tunstrom K."/>
        </authorList>
    </citation>
    <scope>NUCLEOTIDE SEQUENCE</scope>
</reference>
<dbReference type="SUPFAM" id="SSF56672">
    <property type="entry name" value="DNA/RNA polymerases"/>
    <property type="match status" value="1"/>
</dbReference>
<dbReference type="CDD" id="cd09276">
    <property type="entry name" value="Rnase_HI_RT_non_LTR"/>
    <property type="match status" value="1"/>
</dbReference>
<keyword evidence="3" id="KW-1185">Reference proteome</keyword>
<dbReference type="InterPro" id="IPR002156">
    <property type="entry name" value="RNaseH_domain"/>
</dbReference>
<sequence length="1023" mass="116292">MWGSLQCEYPSAHLIDLFDDNNLCLLNDGSPTRRTPPSQNPSCVDLSLTSSNLASQCNWKVLSCSYGSDHLPILISLSQSVPISPMPFPPLLKFRTSKAKWAEFQQFVTSQTDLFPEITVENFLQTYNDFISALLTSANQFIPIKKSPKDFIPSPPWWDSECTEIIRKRDEMEEVFMEFPSLENYLNFQKTNAKSKRELSLKKRNGWSRFCESLSPRTPSSLVWKKIKNFRGSFTDSNPVFNDPSVWLYDFLDRLAPPFVPPENCFPSFSPSPPSYDRMDDPFTFDELCSVLDNLHDSAPGIDGIPYSFLKKCSDSSKLILLSILNKIYETGFVPDSWKHQIIIPILKPHKDPKDPSSYRPIALSSVLAKIMEHLIKNRLEWILESRNILSKSQFGFGKGMGTMDSLSVFSSEIRLAFSRGHHLVGVFLDVTSAYDSVLLPLLRQKMLQLSLPARMVNIICNLFMERYISVRVQGTMYPPRIVWKGLPQGSVLSPILYSLYTSELDSSCSSDCDILQYADDIALYYASESIDDCSVRLNSAIQNLYIWLVDHGLSLSGPKSSVVVFSRKRLIPDIDIVLENETIEVKNNVKFLGVYFDSRMTGTVHLNYIKEKCEVGVNVLRSLSGVWWGAHPYTQKLIYNAIVRSHFDYGSFLLEPCNKSALADWDKIQAKCLRIICGAMKSSPIKALQVECLDPPLFLRRQYLCDRFLYKAVQNSCHPLLTSLCHLSNFIPSSTYWTHKEAPCLFKSYEKIIAASPLFQFPGNPLFAVPFHALVFRPNVITYFGINKEDPGANVRFKKLLNEQFPGWRTMFTEASKLSADNPVGSAVWVPDMKLTLSFKCSPRISVFSGETIAIYEAVSLVESHNLNKTIIFTDSRSCLEDILKFPLRSRDVHPINLKTRELLFKCHSAGIEVALAWIPGHSGISGNEQADICAKWSICNGAETYANCFAQDLRSLAKIDLNKRWNDAWNCTRHVKAKFYGSLQPDIPLKPWFFEFRKYSKFSTSTIIRLRLGHNCSPHFL</sequence>
<gene>
    <name evidence="2" type="ORF">EEDITHA_LOCUS6152</name>
</gene>
<dbReference type="InterPro" id="IPR036397">
    <property type="entry name" value="RNaseH_sf"/>
</dbReference>
<dbReference type="GO" id="GO:0003676">
    <property type="term" value="F:nucleic acid binding"/>
    <property type="evidence" value="ECO:0007669"/>
    <property type="project" value="InterPro"/>
</dbReference>
<evidence type="ECO:0000313" key="2">
    <source>
        <dbReference type="EMBL" id="CAH2090163.1"/>
    </source>
</evidence>
<dbReference type="CDD" id="cd01650">
    <property type="entry name" value="RT_nLTR_like"/>
    <property type="match status" value="1"/>
</dbReference>
<dbReference type="SUPFAM" id="SSF53098">
    <property type="entry name" value="Ribonuclease H-like"/>
    <property type="match status" value="1"/>
</dbReference>
<dbReference type="InterPro" id="IPR052560">
    <property type="entry name" value="RdDP_mobile_element"/>
</dbReference>
<dbReference type="Proteomes" id="UP001153954">
    <property type="component" value="Unassembled WGS sequence"/>
</dbReference>
<dbReference type="GO" id="GO:0042575">
    <property type="term" value="C:DNA polymerase complex"/>
    <property type="evidence" value="ECO:0007669"/>
    <property type="project" value="UniProtKB-ARBA"/>
</dbReference>
<dbReference type="InterPro" id="IPR036691">
    <property type="entry name" value="Endo/exonu/phosph_ase_sf"/>
</dbReference>
<proteinExistence type="predicted"/>
<dbReference type="PANTHER" id="PTHR36688">
    <property type="entry name" value="ENDO/EXONUCLEASE/PHOSPHATASE DOMAIN-CONTAINING PROTEIN"/>
    <property type="match status" value="1"/>
</dbReference>
<dbReference type="InterPro" id="IPR043502">
    <property type="entry name" value="DNA/RNA_pol_sf"/>
</dbReference>
<comment type="caution">
    <text evidence="2">The sequence shown here is derived from an EMBL/GenBank/DDBJ whole genome shotgun (WGS) entry which is preliminary data.</text>
</comment>
<dbReference type="Pfam" id="PF14529">
    <property type="entry name" value="Exo_endo_phos_2"/>
    <property type="match status" value="1"/>
</dbReference>
<protein>
    <recommendedName>
        <fullName evidence="1">Reverse transcriptase domain-containing protein</fullName>
    </recommendedName>
</protein>